<evidence type="ECO:0000313" key="3">
    <source>
        <dbReference type="EMBL" id="KAF2117898.1"/>
    </source>
</evidence>
<keyword evidence="2" id="KW-0812">Transmembrane</keyword>
<feature type="transmembrane region" description="Helical" evidence="2">
    <location>
        <begin position="236"/>
        <end position="257"/>
    </location>
</feature>
<keyword evidence="4" id="KW-1185">Reference proteome</keyword>
<dbReference type="Proteomes" id="UP000799770">
    <property type="component" value="Unassembled WGS sequence"/>
</dbReference>
<keyword evidence="2" id="KW-0472">Membrane</keyword>
<evidence type="ECO:0000256" key="1">
    <source>
        <dbReference type="SAM" id="MobiDB-lite"/>
    </source>
</evidence>
<sequence length="258" mass="28413">MASPQTHHDSRCGHKATEQKDVDMRIPSWRRDGRDQEHLKRDTFQGPFTAYAEATAPRTSNTLFFDDHEFTFMEPPASQSQSQKCDETFTEPSASNFTSFSVDDPQASTGILQLNVPPRSMTMSSMALTEYTDPSSLTPSAKAAHSAMRRMLQRDLGQEGLLGVSTNGLQSLGEVSEEELEDWVVDDMESDVGMEGEGLLWRMNGDPEMGNGVEWRSRVKNIKALNFNDVQGSVKVALTVVGVLVIGGGVVALLWVLP</sequence>
<organism evidence="3 4">
    <name type="scientific">Lophiotrema nucula</name>
    <dbReference type="NCBI Taxonomy" id="690887"/>
    <lineage>
        <taxon>Eukaryota</taxon>
        <taxon>Fungi</taxon>
        <taxon>Dikarya</taxon>
        <taxon>Ascomycota</taxon>
        <taxon>Pezizomycotina</taxon>
        <taxon>Dothideomycetes</taxon>
        <taxon>Pleosporomycetidae</taxon>
        <taxon>Pleosporales</taxon>
        <taxon>Lophiotremataceae</taxon>
        <taxon>Lophiotrema</taxon>
    </lineage>
</organism>
<reference evidence="3" key="1">
    <citation type="journal article" date="2020" name="Stud. Mycol.">
        <title>101 Dothideomycetes genomes: a test case for predicting lifestyles and emergence of pathogens.</title>
        <authorList>
            <person name="Haridas S."/>
            <person name="Albert R."/>
            <person name="Binder M."/>
            <person name="Bloem J."/>
            <person name="Labutti K."/>
            <person name="Salamov A."/>
            <person name="Andreopoulos B."/>
            <person name="Baker S."/>
            <person name="Barry K."/>
            <person name="Bills G."/>
            <person name="Bluhm B."/>
            <person name="Cannon C."/>
            <person name="Castanera R."/>
            <person name="Culley D."/>
            <person name="Daum C."/>
            <person name="Ezra D."/>
            <person name="Gonzalez J."/>
            <person name="Henrissat B."/>
            <person name="Kuo A."/>
            <person name="Liang C."/>
            <person name="Lipzen A."/>
            <person name="Lutzoni F."/>
            <person name="Magnuson J."/>
            <person name="Mondo S."/>
            <person name="Nolan M."/>
            <person name="Ohm R."/>
            <person name="Pangilinan J."/>
            <person name="Park H.-J."/>
            <person name="Ramirez L."/>
            <person name="Alfaro M."/>
            <person name="Sun H."/>
            <person name="Tritt A."/>
            <person name="Yoshinaga Y."/>
            <person name="Zwiers L.-H."/>
            <person name="Turgeon B."/>
            <person name="Goodwin S."/>
            <person name="Spatafora J."/>
            <person name="Crous P."/>
            <person name="Grigoriev I."/>
        </authorList>
    </citation>
    <scope>NUCLEOTIDE SEQUENCE</scope>
    <source>
        <strain evidence="3">CBS 627.86</strain>
    </source>
</reference>
<accession>A0A6A5ZHM4</accession>
<proteinExistence type="predicted"/>
<dbReference type="AlphaFoldDB" id="A0A6A5ZHM4"/>
<dbReference type="EMBL" id="ML977318">
    <property type="protein sequence ID" value="KAF2117898.1"/>
    <property type="molecule type" value="Genomic_DNA"/>
</dbReference>
<evidence type="ECO:0000256" key="2">
    <source>
        <dbReference type="SAM" id="Phobius"/>
    </source>
</evidence>
<feature type="region of interest" description="Disordered" evidence="1">
    <location>
        <begin position="1"/>
        <end position="38"/>
    </location>
</feature>
<evidence type="ECO:0000313" key="4">
    <source>
        <dbReference type="Proteomes" id="UP000799770"/>
    </source>
</evidence>
<keyword evidence="2" id="KW-1133">Transmembrane helix</keyword>
<protein>
    <submittedName>
        <fullName evidence="3">Uncharacterized protein</fullName>
    </submittedName>
</protein>
<name>A0A6A5ZHM4_9PLEO</name>
<gene>
    <name evidence="3" type="ORF">BDV96DRAFT_597761</name>
</gene>